<evidence type="ECO:0000256" key="1">
    <source>
        <dbReference type="SAM" id="SignalP"/>
    </source>
</evidence>
<dbReference type="RefSeq" id="WP_136902167.1">
    <property type="nucleotide sequence ID" value="NZ_SUME01000006.1"/>
</dbReference>
<proteinExistence type="predicted"/>
<sequence>MKNHLLHCLALLIFLFSSCSKDDNSDFLIPQKEQIASTTTADETKVILWSDQPKLQVGYNPVYLSMEKASGGYMESAVHIHSLMDMHSMSHSSPVEQPVHNKDSRLHEGAVVLTMPSGEMGNWTLEVAWDSQTAVLNIEAISPPNNVKTVQTVVGKDDIRYTVSLVQPQHPKVGLNDVEFLINYRVDATSFPPAENLTLSFEPEMPSMGHGSPNNMQPQHIGKGHYSGKINFTMTGDWRIHVKLSKNGALVADGIYLDLQF</sequence>
<dbReference type="AlphaFoldDB" id="A0A4U0NKJ3"/>
<evidence type="ECO:0000259" key="2">
    <source>
        <dbReference type="Pfam" id="PF13115"/>
    </source>
</evidence>
<comment type="caution">
    <text evidence="3">The sequence shown here is derived from an EMBL/GenBank/DDBJ whole genome shotgun (WGS) entry which is preliminary data.</text>
</comment>
<dbReference type="OrthoDB" id="1065544at2"/>
<dbReference type="EMBL" id="SUME01000006">
    <property type="protein sequence ID" value="TJZ54807.1"/>
    <property type="molecule type" value="Genomic_DNA"/>
</dbReference>
<organism evidence="3 4">
    <name type="scientific">Sphingobacterium olei</name>
    <dbReference type="NCBI Taxonomy" id="2571155"/>
    <lineage>
        <taxon>Bacteria</taxon>
        <taxon>Pseudomonadati</taxon>
        <taxon>Bacteroidota</taxon>
        <taxon>Sphingobacteriia</taxon>
        <taxon>Sphingobacteriales</taxon>
        <taxon>Sphingobacteriaceae</taxon>
        <taxon>Sphingobacterium</taxon>
    </lineage>
</organism>
<dbReference type="PROSITE" id="PS51257">
    <property type="entry name" value="PROKAR_LIPOPROTEIN"/>
    <property type="match status" value="1"/>
</dbReference>
<gene>
    <name evidence="3" type="ORF">FAZ15_15145</name>
</gene>
<dbReference type="Pfam" id="PF13115">
    <property type="entry name" value="YtkA"/>
    <property type="match status" value="1"/>
</dbReference>
<keyword evidence="4" id="KW-1185">Reference proteome</keyword>
<evidence type="ECO:0000313" key="4">
    <source>
        <dbReference type="Proteomes" id="UP000306808"/>
    </source>
</evidence>
<protein>
    <recommendedName>
        <fullName evidence="2">YtkA-like domain-containing protein</fullName>
    </recommendedName>
</protein>
<feature type="signal peptide" evidence="1">
    <location>
        <begin position="1"/>
        <end position="21"/>
    </location>
</feature>
<dbReference type="Proteomes" id="UP000306808">
    <property type="component" value="Unassembled WGS sequence"/>
</dbReference>
<feature type="chain" id="PRO_5020437083" description="YtkA-like domain-containing protein" evidence="1">
    <location>
        <begin position="22"/>
        <end position="261"/>
    </location>
</feature>
<reference evidence="3 4" key="1">
    <citation type="submission" date="2019-04" db="EMBL/GenBank/DDBJ databases">
        <title>Sphingobacterium olei sp. nov., isolated from oil-contaminated soil.</title>
        <authorList>
            <person name="Liu B."/>
        </authorList>
    </citation>
    <scope>NUCLEOTIDE SEQUENCE [LARGE SCALE GENOMIC DNA]</scope>
    <source>
        <strain evidence="3 4">HAL-9</strain>
    </source>
</reference>
<keyword evidence="1" id="KW-0732">Signal</keyword>
<evidence type="ECO:0000313" key="3">
    <source>
        <dbReference type="EMBL" id="TJZ54807.1"/>
    </source>
</evidence>
<name>A0A4U0NKJ3_9SPHI</name>
<feature type="domain" description="YtkA-like" evidence="2">
    <location>
        <begin position="160"/>
        <end position="243"/>
    </location>
</feature>
<dbReference type="InterPro" id="IPR032693">
    <property type="entry name" value="YtkA-like_dom"/>
</dbReference>
<accession>A0A4U0NKJ3</accession>